<dbReference type="Pfam" id="PF13383">
    <property type="entry name" value="Methyltransf_22"/>
    <property type="match status" value="1"/>
</dbReference>
<evidence type="ECO:0000313" key="4">
    <source>
        <dbReference type="Proteomes" id="UP000308730"/>
    </source>
</evidence>
<evidence type="ECO:0000256" key="1">
    <source>
        <dbReference type="SAM" id="Phobius"/>
    </source>
</evidence>
<gene>
    <name evidence="3" type="ORF">EUX98_g7567</name>
</gene>
<reference evidence="3 4" key="1">
    <citation type="submission" date="2019-02" db="EMBL/GenBank/DDBJ databases">
        <title>Genome sequencing of the rare red list fungi Antrodiella citrinella (Flaviporus citrinellus).</title>
        <authorList>
            <person name="Buettner E."/>
            <person name="Kellner H."/>
        </authorList>
    </citation>
    <scope>NUCLEOTIDE SEQUENCE [LARGE SCALE GENOMIC DNA]</scope>
    <source>
        <strain evidence="3 4">DSM 108506</strain>
    </source>
</reference>
<dbReference type="EMBL" id="SGPM01000327">
    <property type="protein sequence ID" value="THH26618.1"/>
    <property type="molecule type" value="Genomic_DNA"/>
</dbReference>
<organism evidence="3 4">
    <name type="scientific">Antrodiella citrinella</name>
    <dbReference type="NCBI Taxonomy" id="2447956"/>
    <lineage>
        <taxon>Eukaryota</taxon>
        <taxon>Fungi</taxon>
        <taxon>Dikarya</taxon>
        <taxon>Basidiomycota</taxon>
        <taxon>Agaricomycotina</taxon>
        <taxon>Agaricomycetes</taxon>
        <taxon>Polyporales</taxon>
        <taxon>Steccherinaceae</taxon>
        <taxon>Antrodiella</taxon>
    </lineage>
</organism>
<dbReference type="OrthoDB" id="10006218at2759"/>
<dbReference type="PANTHER" id="PTHR32026">
    <property type="entry name" value="METHYLTRANSFERASE-LIKE PROTEIN 24"/>
    <property type="match status" value="1"/>
</dbReference>
<protein>
    <recommendedName>
        <fullName evidence="2">Methyltransferase domain-containing protein</fullName>
    </recommendedName>
</protein>
<sequence>MAVLSTVITRHPRYSIAGIFLLVLVTIFLIPHSYDYTDAAVYFRTRMSSSSLANILALQEDYYKFHLERREALVQRYGPTAEEVESFPPGQQYYTLWDFFIPAFQCPHRVERIGNLGDGGKWVCGLDRVAKQKECVIYSFGLNGEVSFEAELLQLAPGCQLWGYDYSVQSIGPQIELAVDQHNVSLSSRAHFQAYALGGKDTHNTEPPMYTLKTLLESNGHKFIDILKIDIESWEFESLESFVADYLQPGAVLPVGQMQLEIHATEGSGYGGFAKFKTWWEKLETAGLRPFWTEPNLVYLNIIRNVRPDLAEYSFINIRGEHALVSDKWLSK</sequence>
<dbReference type="Proteomes" id="UP000308730">
    <property type="component" value="Unassembled WGS sequence"/>
</dbReference>
<keyword evidence="4" id="KW-1185">Reference proteome</keyword>
<keyword evidence="1" id="KW-0812">Transmembrane</keyword>
<dbReference type="AlphaFoldDB" id="A0A4S4MN32"/>
<accession>A0A4S4MN32</accession>
<comment type="caution">
    <text evidence="3">The sequence shown here is derived from an EMBL/GenBank/DDBJ whole genome shotgun (WGS) entry which is preliminary data.</text>
</comment>
<evidence type="ECO:0000313" key="3">
    <source>
        <dbReference type="EMBL" id="THH26618.1"/>
    </source>
</evidence>
<proteinExistence type="predicted"/>
<keyword evidence="1" id="KW-0472">Membrane</keyword>
<feature type="transmembrane region" description="Helical" evidence="1">
    <location>
        <begin position="14"/>
        <end position="34"/>
    </location>
</feature>
<feature type="domain" description="Methyltransferase" evidence="2">
    <location>
        <begin position="92"/>
        <end position="298"/>
    </location>
</feature>
<evidence type="ECO:0000259" key="2">
    <source>
        <dbReference type="Pfam" id="PF13383"/>
    </source>
</evidence>
<dbReference type="InterPro" id="IPR025714">
    <property type="entry name" value="Methyltranfer_dom"/>
</dbReference>
<dbReference type="PANTHER" id="PTHR32026:SF10">
    <property type="entry name" value="METHYLTRANSFERASE-LIKE PROTEIN 24-RELATED"/>
    <property type="match status" value="1"/>
</dbReference>
<keyword evidence="1" id="KW-1133">Transmembrane helix</keyword>
<name>A0A4S4MN32_9APHY</name>
<dbReference type="InterPro" id="IPR026913">
    <property type="entry name" value="METTL24"/>
</dbReference>